<feature type="chain" id="PRO_5032953814" evidence="1">
    <location>
        <begin position="29"/>
        <end position="81"/>
    </location>
</feature>
<evidence type="ECO:0000313" key="2">
    <source>
        <dbReference type="EMBL" id="MBB2992271.1"/>
    </source>
</evidence>
<dbReference type="EMBL" id="JACHVU010000009">
    <property type="protein sequence ID" value="MBB2992271.1"/>
    <property type="molecule type" value="Genomic_DNA"/>
</dbReference>
<evidence type="ECO:0000256" key="1">
    <source>
        <dbReference type="SAM" id="SignalP"/>
    </source>
</evidence>
<sequence length="81" mass="7891">MPFKLRLIAGFVGAAALLGAVGVDVAQAGTYPKGGSFHDGGEGATIEPAPAATSLETASFAPDVHSPGFCVDAVWDGGGCG</sequence>
<dbReference type="RefSeq" id="WP_183470865.1">
    <property type="nucleotide sequence ID" value="NZ_JACHVU010000009.1"/>
</dbReference>
<reference evidence="2 3" key="1">
    <citation type="submission" date="2020-08" db="EMBL/GenBank/DDBJ databases">
        <title>The Agave Microbiome: Exploring the role of microbial communities in plant adaptations to desert environments.</title>
        <authorList>
            <person name="Partida-Martinez L.P."/>
        </authorList>
    </citation>
    <scope>NUCLEOTIDE SEQUENCE [LARGE SCALE GENOMIC DNA]</scope>
    <source>
        <strain evidence="2 3">AT2.18</strain>
    </source>
</reference>
<dbReference type="Proteomes" id="UP000550501">
    <property type="component" value="Unassembled WGS sequence"/>
</dbReference>
<feature type="signal peptide" evidence="1">
    <location>
        <begin position="1"/>
        <end position="28"/>
    </location>
</feature>
<gene>
    <name evidence="2" type="ORF">FHR72_003770</name>
</gene>
<proteinExistence type="predicted"/>
<name>A0A839QJ08_MYCIR</name>
<evidence type="ECO:0000313" key="3">
    <source>
        <dbReference type="Proteomes" id="UP000550501"/>
    </source>
</evidence>
<dbReference type="AlphaFoldDB" id="A0A839QJ08"/>
<protein>
    <submittedName>
        <fullName evidence="2">Uncharacterized protein</fullName>
    </submittedName>
</protein>
<keyword evidence="3" id="KW-1185">Reference proteome</keyword>
<keyword evidence="1" id="KW-0732">Signal</keyword>
<comment type="caution">
    <text evidence="2">The sequence shown here is derived from an EMBL/GenBank/DDBJ whole genome shotgun (WGS) entry which is preliminary data.</text>
</comment>
<organism evidence="2 3">
    <name type="scientific">Mycolicibacterium iranicum</name>
    <name type="common">Mycobacterium iranicum</name>
    <dbReference type="NCBI Taxonomy" id="912594"/>
    <lineage>
        <taxon>Bacteria</taxon>
        <taxon>Bacillati</taxon>
        <taxon>Actinomycetota</taxon>
        <taxon>Actinomycetes</taxon>
        <taxon>Mycobacteriales</taxon>
        <taxon>Mycobacteriaceae</taxon>
        <taxon>Mycolicibacterium</taxon>
    </lineage>
</organism>
<accession>A0A839QJ08</accession>